<dbReference type="Proteomes" id="UP001500459">
    <property type="component" value="Unassembled WGS sequence"/>
</dbReference>
<dbReference type="PANTHER" id="PTHR42915">
    <property type="entry name" value="HYPOTHETICAL 460 KDA PROTEIN IN FEUA-SIGW INTERGENIC REGION [PRECURSOR]"/>
    <property type="match status" value="1"/>
</dbReference>
<reference evidence="4" key="1">
    <citation type="journal article" date="2019" name="Int. J. Syst. Evol. Microbiol.">
        <title>The Global Catalogue of Microorganisms (GCM) 10K type strain sequencing project: providing services to taxonomists for standard genome sequencing and annotation.</title>
        <authorList>
            <consortium name="The Broad Institute Genomics Platform"/>
            <consortium name="The Broad Institute Genome Sequencing Center for Infectious Disease"/>
            <person name="Wu L."/>
            <person name="Ma J."/>
        </authorList>
    </citation>
    <scope>NUCLEOTIDE SEQUENCE [LARGE SCALE GENOMIC DNA]</scope>
    <source>
        <strain evidence="4">JCM 17106</strain>
    </source>
</reference>
<evidence type="ECO:0000259" key="1">
    <source>
        <dbReference type="Pfam" id="PF07075"/>
    </source>
</evidence>
<dbReference type="InterPro" id="IPR048503">
    <property type="entry name" value="NamZ_C"/>
</dbReference>
<dbReference type="Gene3D" id="3.40.50.12170">
    <property type="entry name" value="Uncharacterised protein PF07075, DUF1343"/>
    <property type="match status" value="1"/>
</dbReference>
<dbReference type="Pfam" id="PF07075">
    <property type="entry name" value="NamZ_N"/>
    <property type="match status" value="1"/>
</dbReference>
<feature type="domain" description="Peptidoglycan beta-N-acetylmuramidase NamZ C-terminal" evidence="2">
    <location>
        <begin position="314"/>
        <end position="452"/>
    </location>
</feature>
<dbReference type="EMBL" id="BAABCW010000001">
    <property type="protein sequence ID" value="GAA4107849.1"/>
    <property type="molecule type" value="Genomic_DNA"/>
</dbReference>
<organism evidence="3 4">
    <name type="scientific">Aquimarina addita</name>
    <dbReference type="NCBI Taxonomy" id="870485"/>
    <lineage>
        <taxon>Bacteria</taxon>
        <taxon>Pseudomonadati</taxon>
        <taxon>Bacteroidota</taxon>
        <taxon>Flavobacteriia</taxon>
        <taxon>Flavobacteriales</taxon>
        <taxon>Flavobacteriaceae</taxon>
        <taxon>Aquimarina</taxon>
    </lineage>
</organism>
<dbReference type="PANTHER" id="PTHR42915:SF1">
    <property type="entry name" value="PEPTIDOGLYCAN BETA-N-ACETYLMURAMIDASE NAMZ"/>
    <property type="match status" value="1"/>
</dbReference>
<evidence type="ECO:0000313" key="4">
    <source>
        <dbReference type="Proteomes" id="UP001500459"/>
    </source>
</evidence>
<evidence type="ECO:0000313" key="3">
    <source>
        <dbReference type="EMBL" id="GAA4107849.1"/>
    </source>
</evidence>
<dbReference type="InterPro" id="IPR048502">
    <property type="entry name" value="NamZ_N"/>
</dbReference>
<feature type="domain" description="Peptidoglycan beta-N-acetylmuramidase NamZ N-terminal" evidence="1">
    <location>
        <begin position="115"/>
        <end position="309"/>
    </location>
</feature>
<evidence type="ECO:0000259" key="2">
    <source>
        <dbReference type="Pfam" id="PF20732"/>
    </source>
</evidence>
<gene>
    <name evidence="3" type="ORF">GCM10022393_03440</name>
</gene>
<comment type="caution">
    <text evidence="3">The sequence shown here is derived from an EMBL/GenBank/DDBJ whole genome shotgun (WGS) entry which is preliminary data.</text>
</comment>
<accession>A0ABP7X921</accession>
<proteinExistence type="predicted"/>
<dbReference type="PIRSF" id="PIRSF016719">
    <property type="entry name" value="UCP016719"/>
    <property type="match status" value="1"/>
</dbReference>
<dbReference type="InterPro" id="IPR008302">
    <property type="entry name" value="NamZ"/>
</dbReference>
<dbReference type="Gene3D" id="3.90.1150.140">
    <property type="match status" value="1"/>
</dbReference>
<protein>
    <submittedName>
        <fullName evidence="3">DUF1343 domain-containing protein</fullName>
    </submittedName>
</protein>
<dbReference type="Pfam" id="PF20732">
    <property type="entry name" value="NamZ_C"/>
    <property type="match status" value="1"/>
</dbReference>
<keyword evidence="4" id="KW-1185">Reference proteome</keyword>
<name>A0ABP7X921_9FLAO</name>
<sequence>MLIMVLIRNASTYRLDKFKNTFLFLFILFFSCGRGTKLSSQTSTDTDITVLKDTILAKKTVIDSSANTEPIIIGANQTELYLPLLKDKRVAIVGNQTSVIFKFPNLSALLPKEKNTPSILTECTHLVDSLLKQNINIKKVFAPEHGFRGKADAAELIADGKDIKTGLPIISLYSKNKKPSAKALADIDIIIFDIQDVGVRFYTYISTLHYVMQACAENNVKLLILDRPNPNGHYIDGPTLQMEHTSFVGVHPIPVVHGMTIGEYATMANGEGWLGNELTCDIQVIPVKNYTHQTPYSLPIRPSPNLPNDKSINLYPSLGFFEGTTINAGRGTEMQFQIFGSPDFPIELYDFSYTPQSNFGAKYPKHKGEVCYGKDLRNTKRLSAIDLKWLLDGYKNSKNKETFFNTKSFTIHAGSKILQEQIIQGYSEEDIRETWKEGLEKYRKIRSKYLMYR</sequence>